<evidence type="ECO:0000256" key="3">
    <source>
        <dbReference type="ARBA" id="ARBA00022576"/>
    </source>
</evidence>
<dbReference type="NCBIfam" id="NF006569">
    <property type="entry name" value="PRK09082.1"/>
    <property type="match status" value="1"/>
</dbReference>
<proteinExistence type="inferred from homology"/>
<accession>A0A8J6TIV5</accession>
<dbReference type="InterPro" id="IPR004839">
    <property type="entry name" value="Aminotransferase_I/II_large"/>
</dbReference>
<dbReference type="Gene3D" id="3.40.640.10">
    <property type="entry name" value="Type I PLP-dependent aspartate aminotransferase-like (Major domain)"/>
    <property type="match status" value="1"/>
</dbReference>
<organism evidence="7 8">
    <name type="scientific">Candidatus Desulfatibia profunda</name>
    <dbReference type="NCBI Taxonomy" id="2841695"/>
    <lineage>
        <taxon>Bacteria</taxon>
        <taxon>Pseudomonadati</taxon>
        <taxon>Thermodesulfobacteriota</taxon>
        <taxon>Desulfobacteria</taxon>
        <taxon>Desulfobacterales</taxon>
        <taxon>Desulfobacterales incertae sedis</taxon>
        <taxon>Candidatus Desulfatibia</taxon>
    </lineage>
</organism>
<keyword evidence="3 7" id="KW-0032">Aminotransferase</keyword>
<sequence>MKIHSKLPHTATTIFTVMSALASEHKALNLSQGFPDFDVDPDLLELVAKYMRAGYNQYAPMQGVPELRERIAEKTQQLYNAVYDPATEITVTSGATEALFAAITAVVQTNDEVIVMEPAFDCYVPAIRLNGGIPVFVKYRFPDYRIDWDDVQRAITSKTRLMILNSPHNPTGAVLSGEDISALKRTVRDTDVLLVSDEVYEHIIFDDRIHESICRHPELAQRSFVISSFGKTYHTTGWKIGYCLAPEPLSAEFQRVHQFLTFASNTPIQHAYAEFMQKKDAYLALSEFYQNKRDKFLALIEPSRFKALPCRGTYFQMLDYSAISNEPDMQFAKRLTIRHGVASIPPSVFYHDNKDHRVLRFCFAKKDETLERAAEKLCAI</sequence>
<dbReference type="Pfam" id="PF00155">
    <property type="entry name" value="Aminotran_1_2"/>
    <property type="match status" value="1"/>
</dbReference>
<dbReference type="EC" id="2.6.1.88" evidence="7"/>
<dbReference type="Proteomes" id="UP000603434">
    <property type="component" value="Unassembled WGS sequence"/>
</dbReference>
<dbReference type="AlphaFoldDB" id="A0A8J6TIV5"/>
<dbReference type="SUPFAM" id="SSF53383">
    <property type="entry name" value="PLP-dependent transferases"/>
    <property type="match status" value="1"/>
</dbReference>
<evidence type="ECO:0000259" key="6">
    <source>
        <dbReference type="Pfam" id="PF00155"/>
    </source>
</evidence>
<dbReference type="GO" id="GO:0010326">
    <property type="term" value="F:methionine-oxo-acid transaminase activity"/>
    <property type="evidence" value="ECO:0007669"/>
    <property type="project" value="UniProtKB-EC"/>
</dbReference>
<comment type="caution">
    <text evidence="7">The sequence shown here is derived from an EMBL/GenBank/DDBJ whole genome shotgun (WGS) entry which is preliminary data.</text>
</comment>
<dbReference type="InterPro" id="IPR015421">
    <property type="entry name" value="PyrdxlP-dep_Trfase_major"/>
</dbReference>
<dbReference type="Gene3D" id="3.90.1150.10">
    <property type="entry name" value="Aspartate Aminotransferase, domain 1"/>
    <property type="match status" value="1"/>
</dbReference>
<evidence type="ECO:0000256" key="1">
    <source>
        <dbReference type="ARBA" id="ARBA00001933"/>
    </source>
</evidence>
<dbReference type="FunFam" id="3.40.640.10:FF:000033">
    <property type="entry name" value="Aspartate aminotransferase"/>
    <property type="match status" value="1"/>
</dbReference>
<evidence type="ECO:0000256" key="2">
    <source>
        <dbReference type="ARBA" id="ARBA00007441"/>
    </source>
</evidence>
<feature type="domain" description="Aminotransferase class I/classII large" evidence="6">
    <location>
        <begin position="27"/>
        <end position="377"/>
    </location>
</feature>
<dbReference type="PANTHER" id="PTHR43807:SF20">
    <property type="entry name" value="FI04487P"/>
    <property type="match status" value="1"/>
</dbReference>
<dbReference type="CDD" id="cd00609">
    <property type="entry name" value="AAT_like"/>
    <property type="match status" value="1"/>
</dbReference>
<evidence type="ECO:0000313" key="8">
    <source>
        <dbReference type="Proteomes" id="UP000603434"/>
    </source>
</evidence>
<gene>
    <name evidence="7" type="ORF">H8E23_08775</name>
</gene>
<evidence type="ECO:0000313" key="7">
    <source>
        <dbReference type="EMBL" id="MBC8361477.1"/>
    </source>
</evidence>
<dbReference type="GO" id="GO:0016212">
    <property type="term" value="F:kynurenine-oxoglutarate transaminase activity"/>
    <property type="evidence" value="ECO:0007669"/>
    <property type="project" value="TreeGrafter"/>
</dbReference>
<reference evidence="7 8" key="1">
    <citation type="submission" date="2020-08" db="EMBL/GenBank/DDBJ databases">
        <title>Bridging the membrane lipid divide: bacteria of the FCB group superphylum have the potential to synthesize archaeal ether lipids.</title>
        <authorList>
            <person name="Villanueva L."/>
            <person name="Von Meijenfeldt F.A.B."/>
            <person name="Westbye A.B."/>
            <person name="Yadav S."/>
            <person name="Hopmans E.C."/>
            <person name="Dutilh B.E."/>
            <person name="Sinninghe Damste J.S."/>
        </authorList>
    </citation>
    <scope>NUCLEOTIDE SEQUENCE [LARGE SCALE GENOMIC DNA]</scope>
    <source>
        <strain evidence="7">NIOZ-UU30</strain>
    </source>
</reference>
<name>A0A8J6TIV5_9BACT</name>
<protein>
    <submittedName>
        <fullName evidence="7">Methionine aminotransferase</fullName>
        <ecNumber evidence="7">2.6.1.88</ecNumber>
    </submittedName>
</protein>
<dbReference type="GO" id="GO:0030170">
    <property type="term" value="F:pyridoxal phosphate binding"/>
    <property type="evidence" value="ECO:0007669"/>
    <property type="project" value="InterPro"/>
</dbReference>
<dbReference type="EMBL" id="JACNJH010000134">
    <property type="protein sequence ID" value="MBC8361477.1"/>
    <property type="molecule type" value="Genomic_DNA"/>
</dbReference>
<comment type="cofactor">
    <cofactor evidence="1">
        <name>pyridoxal 5'-phosphate</name>
        <dbReference type="ChEBI" id="CHEBI:597326"/>
    </cofactor>
</comment>
<comment type="similarity">
    <text evidence="2">Belongs to the class-I pyridoxal-phosphate-dependent aminotransferase family.</text>
</comment>
<keyword evidence="4 7" id="KW-0808">Transferase</keyword>
<dbReference type="GO" id="GO:0005737">
    <property type="term" value="C:cytoplasm"/>
    <property type="evidence" value="ECO:0007669"/>
    <property type="project" value="TreeGrafter"/>
</dbReference>
<evidence type="ECO:0000256" key="4">
    <source>
        <dbReference type="ARBA" id="ARBA00022679"/>
    </source>
</evidence>
<dbReference type="InterPro" id="IPR051326">
    <property type="entry name" value="Kynurenine-oxoglutarate_AT"/>
</dbReference>
<dbReference type="NCBIfam" id="NF009079">
    <property type="entry name" value="PRK12414.1"/>
    <property type="match status" value="1"/>
</dbReference>
<dbReference type="PANTHER" id="PTHR43807">
    <property type="entry name" value="FI04487P"/>
    <property type="match status" value="1"/>
</dbReference>
<keyword evidence="5" id="KW-0663">Pyridoxal phosphate</keyword>
<dbReference type="InterPro" id="IPR015422">
    <property type="entry name" value="PyrdxlP-dep_Trfase_small"/>
</dbReference>
<evidence type="ECO:0000256" key="5">
    <source>
        <dbReference type="ARBA" id="ARBA00022898"/>
    </source>
</evidence>
<dbReference type="InterPro" id="IPR015424">
    <property type="entry name" value="PyrdxlP-dep_Trfase"/>
</dbReference>